<sequence>MNSSLFVYLEVEIRKGTEKFTFKIFRIEKQLGLFVLPNISKKSNLDNEACIVSLKGLKANANKPDSKITSITHFSIIFLNKQVQSKHVKISQKDCLACRPFMIFLFCFS</sequence>
<dbReference type="Proteomes" id="UP000289738">
    <property type="component" value="Chromosome B06"/>
</dbReference>
<evidence type="ECO:0000313" key="1">
    <source>
        <dbReference type="EMBL" id="RYR02872.1"/>
    </source>
</evidence>
<gene>
    <name evidence="1" type="ORF">Ahy_B06g081711</name>
</gene>
<protein>
    <submittedName>
        <fullName evidence="1">Uncharacterized protein</fullName>
    </submittedName>
</protein>
<reference evidence="1 2" key="1">
    <citation type="submission" date="2019-01" db="EMBL/GenBank/DDBJ databases">
        <title>Sequencing of cultivated peanut Arachis hypogaea provides insights into genome evolution and oil improvement.</title>
        <authorList>
            <person name="Chen X."/>
        </authorList>
    </citation>
    <scope>NUCLEOTIDE SEQUENCE [LARGE SCALE GENOMIC DNA]</scope>
    <source>
        <strain evidence="2">cv. Fuhuasheng</strain>
        <tissue evidence="1">Leaves</tissue>
    </source>
</reference>
<evidence type="ECO:0000313" key="2">
    <source>
        <dbReference type="Proteomes" id="UP000289738"/>
    </source>
</evidence>
<dbReference type="EMBL" id="SDMP01000016">
    <property type="protein sequence ID" value="RYR02872.1"/>
    <property type="molecule type" value="Genomic_DNA"/>
</dbReference>
<organism evidence="1 2">
    <name type="scientific">Arachis hypogaea</name>
    <name type="common">Peanut</name>
    <dbReference type="NCBI Taxonomy" id="3818"/>
    <lineage>
        <taxon>Eukaryota</taxon>
        <taxon>Viridiplantae</taxon>
        <taxon>Streptophyta</taxon>
        <taxon>Embryophyta</taxon>
        <taxon>Tracheophyta</taxon>
        <taxon>Spermatophyta</taxon>
        <taxon>Magnoliopsida</taxon>
        <taxon>eudicotyledons</taxon>
        <taxon>Gunneridae</taxon>
        <taxon>Pentapetalae</taxon>
        <taxon>rosids</taxon>
        <taxon>fabids</taxon>
        <taxon>Fabales</taxon>
        <taxon>Fabaceae</taxon>
        <taxon>Papilionoideae</taxon>
        <taxon>50 kb inversion clade</taxon>
        <taxon>dalbergioids sensu lato</taxon>
        <taxon>Dalbergieae</taxon>
        <taxon>Pterocarpus clade</taxon>
        <taxon>Arachis</taxon>
    </lineage>
</organism>
<proteinExistence type="predicted"/>
<accession>A0A444YLT1</accession>
<keyword evidence="2" id="KW-1185">Reference proteome</keyword>
<dbReference type="AlphaFoldDB" id="A0A444YLT1"/>
<name>A0A444YLT1_ARAHY</name>
<comment type="caution">
    <text evidence="1">The sequence shown here is derived from an EMBL/GenBank/DDBJ whole genome shotgun (WGS) entry which is preliminary data.</text>
</comment>